<reference evidence="14 15" key="1">
    <citation type="submission" date="2020-10" db="EMBL/GenBank/DDBJ databases">
        <title>Connecting structure to function with the recovery of over 1000 high-quality activated sludge metagenome-assembled genomes encoding full-length rRNA genes using long-read sequencing.</title>
        <authorList>
            <person name="Singleton C.M."/>
            <person name="Petriglieri F."/>
            <person name="Kristensen J.M."/>
            <person name="Kirkegaard R.H."/>
            <person name="Michaelsen T.Y."/>
            <person name="Andersen M.H."/>
            <person name="Karst S.M."/>
            <person name="Dueholm M.S."/>
            <person name="Nielsen P.H."/>
            <person name="Albertsen M."/>
        </authorList>
    </citation>
    <scope>NUCLEOTIDE SEQUENCE [LARGE SCALE GENOMIC DNA]</scope>
    <source>
        <strain evidence="14">AalE_18-Q3-R2-46_BAT3C.188</strain>
    </source>
</reference>
<evidence type="ECO:0000256" key="9">
    <source>
        <dbReference type="ARBA" id="ARBA00023315"/>
    </source>
</evidence>
<evidence type="ECO:0000256" key="10">
    <source>
        <dbReference type="ARBA" id="ARBA00048109"/>
    </source>
</evidence>
<dbReference type="GO" id="GO:0005886">
    <property type="term" value="C:plasma membrane"/>
    <property type="evidence" value="ECO:0007669"/>
    <property type="project" value="TreeGrafter"/>
</dbReference>
<evidence type="ECO:0000313" key="15">
    <source>
        <dbReference type="Proteomes" id="UP000718281"/>
    </source>
</evidence>
<dbReference type="GO" id="GO:0004144">
    <property type="term" value="F:diacylglycerol O-acyltransferase activity"/>
    <property type="evidence" value="ECO:0007669"/>
    <property type="project" value="UniProtKB-EC"/>
</dbReference>
<feature type="domain" description="O-acyltransferase WSD1-like N-terminal" evidence="12">
    <location>
        <begin position="6"/>
        <end position="301"/>
    </location>
</feature>
<comment type="similarity">
    <text evidence="3">Belongs to the long-chain O-acyltransferase family.</text>
</comment>
<dbReference type="SUPFAM" id="SSF52777">
    <property type="entry name" value="CoA-dependent acyltransferases"/>
    <property type="match status" value="1"/>
</dbReference>
<comment type="caution">
    <text evidence="14">The sequence shown here is derived from an EMBL/GenBank/DDBJ whole genome shotgun (WGS) entry which is preliminary data.</text>
</comment>
<dbReference type="AlphaFoldDB" id="A0A934X4H0"/>
<comment type="catalytic activity">
    <reaction evidence="10">
        <text>an acyl-CoA + a 1,2-diacyl-sn-glycerol = a triacyl-sn-glycerol + CoA</text>
        <dbReference type="Rhea" id="RHEA:10868"/>
        <dbReference type="ChEBI" id="CHEBI:17815"/>
        <dbReference type="ChEBI" id="CHEBI:57287"/>
        <dbReference type="ChEBI" id="CHEBI:58342"/>
        <dbReference type="ChEBI" id="CHEBI:64615"/>
        <dbReference type="EC" id="2.3.1.20"/>
    </reaction>
</comment>
<comment type="pathway">
    <text evidence="2">Lipid metabolism.</text>
</comment>
<accession>A0A934X4H0</accession>
<evidence type="ECO:0000256" key="8">
    <source>
        <dbReference type="ARBA" id="ARBA00023098"/>
    </source>
</evidence>
<keyword evidence="5" id="KW-0444">Lipid biosynthesis</keyword>
<dbReference type="EC" id="2.3.1.20" evidence="4"/>
<dbReference type="PANTHER" id="PTHR31650">
    <property type="entry name" value="O-ACYLTRANSFERASE (WSD1-LIKE) FAMILY PROTEIN"/>
    <property type="match status" value="1"/>
</dbReference>
<dbReference type="GO" id="GO:0006071">
    <property type="term" value="P:glycerol metabolic process"/>
    <property type="evidence" value="ECO:0007669"/>
    <property type="project" value="UniProtKB-KW"/>
</dbReference>
<feature type="region of interest" description="Disordered" evidence="11">
    <location>
        <begin position="489"/>
        <end position="510"/>
    </location>
</feature>
<dbReference type="EMBL" id="JADIXZ010000003">
    <property type="protein sequence ID" value="MBK6300295.1"/>
    <property type="molecule type" value="Genomic_DNA"/>
</dbReference>
<evidence type="ECO:0000256" key="7">
    <source>
        <dbReference type="ARBA" id="ARBA00022798"/>
    </source>
</evidence>
<keyword evidence="8" id="KW-0443">Lipid metabolism</keyword>
<dbReference type="InterPro" id="IPR004255">
    <property type="entry name" value="O-acyltransferase_WSD1_N"/>
</dbReference>
<dbReference type="Pfam" id="PF03007">
    <property type="entry name" value="WS_DGAT_cat"/>
    <property type="match status" value="1"/>
</dbReference>
<name>A0A934X4H0_9MICO</name>
<organism evidence="14 15">
    <name type="scientific">Candidatus Phosphoribacter hodrii</name>
    <dbReference type="NCBI Taxonomy" id="2953743"/>
    <lineage>
        <taxon>Bacteria</taxon>
        <taxon>Bacillati</taxon>
        <taxon>Actinomycetota</taxon>
        <taxon>Actinomycetes</taxon>
        <taxon>Micrococcales</taxon>
        <taxon>Dermatophilaceae</taxon>
        <taxon>Candidatus Phosphoribacter</taxon>
    </lineage>
</organism>
<evidence type="ECO:0000259" key="13">
    <source>
        <dbReference type="Pfam" id="PF06974"/>
    </source>
</evidence>
<evidence type="ECO:0000256" key="1">
    <source>
        <dbReference type="ARBA" id="ARBA00004771"/>
    </source>
</evidence>
<evidence type="ECO:0000256" key="5">
    <source>
        <dbReference type="ARBA" id="ARBA00022516"/>
    </source>
</evidence>
<evidence type="ECO:0000256" key="6">
    <source>
        <dbReference type="ARBA" id="ARBA00022679"/>
    </source>
</evidence>
<dbReference type="Proteomes" id="UP000718281">
    <property type="component" value="Unassembled WGS sequence"/>
</dbReference>
<gene>
    <name evidence="14" type="ORF">IPF40_04295</name>
</gene>
<feature type="domain" description="O-acyltransferase WSD1 C-terminal" evidence="13">
    <location>
        <begin position="345"/>
        <end position="485"/>
    </location>
</feature>
<proteinExistence type="inferred from homology"/>
<dbReference type="GO" id="GO:0019432">
    <property type="term" value="P:triglyceride biosynthetic process"/>
    <property type="evidence" value="ECO:0007669"/>
    <property type="project" value="TreeGrafter"/>
</dbReference>
<keyword evidence="9" id="KW-0012">Acyltransferase</keyword>
<evidence type="ECO:0000256" key="11">
    <source>
        <dbReference type="SAM" id="MobiDB-lite"/>
    </source>
</evidence>
<evidence type="ECO:0000256" key="4">
    <source>
        <dbReference type="ARBA" id="ARBA00013244"/>
    </source>
</evidence>
<dbReference type="InterPro" id="IPR009721">
    <property type="entry name" value="O-acyltransferase_WSD1_C"/>
</dbReference>
<sequence>MGTRIAASDLTWLLMDRPNNLMHVHGLLTFDELPEWEALRDAIFERVVTKYRLLSQVAVQHDGHWEWEDDVDFSVDRHVLRVVLADSQPETLRAYVSSQFSVPFDRSRPLWDMQLISGPPEDEGGGAMLTRFHHGLGDGIRLVQLLIGTCDPTDGATPHTVGRGSDGGSHGPLDAVRHLAEHSVKDTIDAVTHSGSLVAQAGRTVIATMNPLALPHHLESALDLVRHPTKLIDVLTGFTSDDNETSNSWREVGRLLLHEKADAGAWSGHPDVDKGVAWTEGISLSSVKAVAQAFNGTVNDALMAAVSLALTDYLGERGVTDITDVAWMMPVSLQPVDGSLPSTLGNHFAVVLFEMPLGIADPAELIEQIHHRTTRLKNSVEPALAFGVQKVIAETPGAVAKRLTDFFSNKTIGQLSNVPGPSSRLTMVGAPVRTILGWVPTSGDQPIGVCLFTYNGTVGVGVCSDTRMIPDPERVTELIRDHIDRLVAGAELRDEPPAPATSRRPTRSKA</sequence>
<evidence type="ECO:0000259" key="12">
    <source>
        <dbReference type="Pfam" id="PF03007"/>
    </source>
</evidence>
<protein>
    <recommendedName>
        <fullName evidence="4">diacylglycerol O-acyltransferase</fullName>
        <ecNumber evidence="4">2.3.1.20</ecNumber>
    </recommendedName>
</protein>
<evidence type="ECO:0000313" key="14">
    <source>
        <dbReference type="EMBL" id="MBK6300295.1"/>
    </source>
</evidence>
<dbReference type="Pfam" id="PF06974">
    <property type="entry name" value="WS_DGAT_C"/>
    <property type="match status" value="1"/>
</dbReference>
<dbReference type="InterPro" id="IPR023213">
    <property type="entry name" value="CAT-like_dom_sf"/>
</dbReference>
<evidence type="ECO:0000256" key="2">
    <source>
        <dbReference type="ARBA" id="ARBA00005189"/>
    </source>
</evidence>
<dbReference type="Gene3D" id="3.30.559.10">
    <property type="entry name" value="Chloramphenicol acetyltransferase-like domain"/>
    <property type="match status" value="1"/>
</dbReference>
<keyword evidence="6" id="KW-0808">Transferase</keyword>
<keyword evidence="7" id="KW-0319">Glycerol metabolism</keyword>
<evidence type="ECO:0000256" key="3">
    <source>
        <dbReference type="ARBA" id="ARBA00009587"/>
    </source>
</evidence>
<dbReference type="InterPro" id="IPR045034">
    <property type="entry name" value="O-acyltransferase_WSD1-like"/>
</dbReference>
<dbReference type="PANTHER" id="PTHR31650:SF1">
    <property type="entry name" value="WAX ESTER SYNTHASE_DIACYLGLYCEROL ACYLTRANSFERASE 4-RELATED"/>
    <property type="match status" value="1"/>
</dbReference>
<comment type="pathway">
    <text evidence="1">Glycerolipid metabolism; triacylglycerol biosynthesis.</text>
</comment>